<name>A0A8T1H9R5_9STRA</name>
<organism evidence="5 6">
    <name type="scientific">Phytophthora cactorum</name>
    <dbReference type="NCBI Taxonomy" id="29920"/>
    <lineage>
        <taxon>Eukaryota</taxon>
        <taxon>Sar</taxon>
        <taxon>Stramenopiles</taxon>
        <taxon>Oomycota</taxon>
        <taxon>Peronosporomycetes</taxon>
        <taxon>Peronosporales</taxon>
        <taxon>Peronosporaceae</taxon>
        <taxon>Phytophthora</taxon>
    </lineage>
</organism>
<dbReference type="EMBL" id="RCMV01001361">
    <property type="protein sequence ID" value="KAG3208963.1"/>
    <property type="molecule type" value="Genomic_DNA"/>
</dbReference>
<accession>A0A8T1H9R5</accession>
<evidence type="ECO:0000313" key="1">
    <source>
        <dbReference type="EMBL" id="KAG2837328.1"/>
    </source>
</evidence>
<dbReference type="EMBL" id="RCML01000546">
    <property type="protein sequence ID" value="KAG2974142.1"/>
    <property type="molecule type" value="Genomic_DNA"/>
</dbReference>
<evidence type="ECO:0000313" key="6">
    <source>
        <dbReference type="Proteomes" id="UP000760860"/>
    </source>
</evidence>
<dbReference type="Proteomes" id="UP000774804">
    <property type="component" value="Unassembled WGS sequence"/>
</dbReference>
<dbReference type="Proteomes" id="UP000760860">
    <property type="component" value="Unassembled WGS sequence"/>
</dbReference>
<dbReference type="AlphaFoldDB" id="A0A8T1H9R5"/>
<dbReference type="Proteomes" id="UP000697107">
    <property type="component" value="Unassembled WGS sequence"/>
</dbReference>
<protein>
    <submittedName>
        <fullName evidence="5">Uncharacterized protein</fullName>
    </submittedName>
</protein>
<dbReference type="Proteomes" id="UP000736787">
    <property type="component" value="Unassembled WGS sequence"/>
</dbReference>
<reference evidence="5" key="1">
    <citation type="submission" date="2018-05" db="EMBL/GenBank/DDBJ databases">
        <title>Effector identification in a new, highly contiguous assembly of the strawberry crown rot pathogen Phytophthora cactorum.</title>
        <authorList>
            <person name="Armitage A.D."/>
            <person name="Nellist C.F."/>
            <person name="Bates H."/>
            <person name="Vickerstaff R.J."/>
            <person name="Harrison R.J."/>
        </authorList>
    </citation>
    <scope>NUCLEOTIDE SEQUENCE</scope>
    <source>
        <strain evidence="1">15-7</strain>
        <strain evidence="2">4032</strain>
        <strain evidence="3">4040</strain>
        <strain evidence="4">P415</strain>
        <strain evidence="5">P421</strain>
    </source>
</reference>
<proteinExistence type="predicted"/>
<evidence type="ECO:0000313" key="2">
    <source>
        <dbReference type="EMBL" id="KAG2890670.1"/>
    </source>
</evidence>
<dbReference type="Proteomes" id="UP000735874">
    <property type="component" value="Unassembled WGS sequence"/>
</dbReference>
<evidence type="ECO:0000313" key="4">
    <source>
        <dbReference type="EMBL" id="KAG2974142.1"/>
    </source>
</evidence>
<dbReference type="EMBL" id="RCMK01001110">
    <property type="protein sequence ID" value="KAG2901833.1"/>
    <property type="molecule type" value="Genomic_DNA"/>
</dbReference>
<dbReference type="EMBL" id="RCMI01001106">
    <property type="protein sequence ID" value="KAG2890670.1"/>
    <property type="molecule type" value="Genomic_DNA"/>
</dbReference>
<comment type="caution">
    <text evidence="5">The sequence shown here is derived from an EMBL/GenBank/DDBJ whole genome shotgun (WGS) entry which is preliminary data.</text>
</comment>
<evidence type="ECO:0000313" key="5">
    <source>
        <dbReference type="EMBL" id="KAG3208963.1"/>
    </source>
</evidence>
<dbReference type="EMBL" id="RCMG01001067">
    <property type="protein sequence ID" value="KAG2837328.1"/>
    <property type="molecule type" value="Genomic_DNA"/>
</dbReference>
<evidence type="ECO:0000313" key="3">
    <source>
        <dbReference type="EMBL" id="KAG2901833.1"/>
    </source>
</evidence>
<gene>
    <name evidence="1" type="ORF">PC113_g19856</name>
    <name evidence="2" type="ORF">PC115_g19429</name>
    <name evidence="3" type="ORF">PC117_g21634</name>
    <name evidence="4" type="ORF">PC118_g14711</name>
    <name evidence="5" type="ORF">PC129_g20021</name>
</gene>
<sequence>MDTAHEELDDWGASITSVPVQRNDEVSASNVRIDWQAGVDFG</sequence>